<dbReference type="Pfam" id="PF14518">
    <property type="entry name" value="Haem_oxygenas_2"/>
    <property type="match status" value="1"/>
</dbReference>
<dbReference type="SUPFAM" id="SSF48613">
    <property type="entry name" value="Heme oxygenase-like"/>
    <property type="match status" value="1"/>
</dbReference>
<comment type="caution">
    <text evidence="1">The sequence shown here is derived from an EMBL/GenBank/DDBJ whole genome shotgun (WGS) entry which is preliminary data.</text>
</comment>
<dbReference type="EC" id="1.-.-.-" evidence="1"/>
<sequence>MTEIAVVRRPTPLPKPRGPLGERVFAALVEGRPVPERPAIVDEEDAAITLWTLYEMSYRGFAEVDDDREWDPSAVRLRGELERDLEARLRSRWPGRPAYDGGPAAFPDAFFAEIEAHEGPSLARFVHTEATADQVLELLQLRSIYHLKESDPVAWVVPRLPVAPRASLMELQYDEYGTGRPEHLHARLFADGMAALGLDPTEGAYIDQAPLVVLEQNNTMSLFGLHRRLRGAALGHLAAFEATSSLPSRRMAQGLERLGLAEEMQAYYREHVEADAVHEQLAVRTICGGLLAVEPELEDDVWFGAFSCLDLEDRLASYLLDRWGAA</sequence>
<protein>
    <submittedName>
        <fullName evidence="1">Iron-containing redox enzyme family protein</fullName>
        <ecNumber evidence="1">1.-.-.-</ecNumber>
    </submittedName>
</protein>
<gene>
    <name evidence="1" type="ORF">AB3X52_09090</name>
</gene>
<organism evidence="1 2">
    <name type="scientific">Nocardioides eburneus</name>
    <dbReference type="NCBI Taxonomy" id="3231482"/>
    <lineage>
        <taxon>Bacteria</taxon>
        <taxon>Bacillati</taxon>
        <taxon>Actinomycetota</taxon>
        <taxon>Actinomycetes</taxon>
        <taxon>Propionibacteriales</taxon>
        <taxon>Nocardioidaceae</taxon>
        <taxon>Nocardioides</taxon>
    </lineage>
</organism>
<dbReference type="RefSeq" id="WP_367993473.1">
    <property type="nucleotide sequence ID" value="NZ_JBFPJR010000012.1"/>
</dbReference>
<dbReference type="EMBL" id="JBFPJR010000012">
    <property type="protein sequence ID" value="MEX0427772.1"/>
    <property type="molecule type" value="Genomic_DNA"/>
</dbReference>
<keyword evidence="2" id="KW-1185">Reference proteome</keyword>
<dbReference type="GO" id="GO:0016491">
    <property type="term" value="F:oxidoreductase activity"/>
    <property type="evidence" value="ECO:0007669"/>
    <property type="project" value="UniProtKB-KW"/>
</dbReference>
<name>A0ABV3SZG4_9ACTN</name>
<reference evidence="1 2" key="1">
    <citation type="submission" date="2024-07" db="EMBL/GenBank/DDBJ databases">
        <authorList>
            <person name="Lee S."/>
            <person name="Kang M."/>
        </authorList>
    </citation>
    <scope>NUCLEOTIDE SEQUENCE [LARGE SCALE GENOMIC DNA]</scope>
    <source>
        <strain evidence="1 2">DS6</strain>
    </source>
</reference>
<accession>A0ABV3SZG4</accession>
<proteinExistence type="predicted"/>
<keyword evidence="1" id="KW-0560">Oxidoreductase</keyword>
<dbReference type="InterPro" id="IPR016084">
    <property type="entry name" value="Haem_Oase-like_multi-hlx"/>
</dbReference>
<evidence type="ECO:0000313" key="2">
    <source>
        <dbReference type="Proteomes" id="UP001556631"/>
    </source>
</evidence>
<dbReference type="Gene3D" id="1.20.910.10">
    <property type="entry name" value="Heme oxygenase-like"/>
    <property type="match status" value="1"/>
</dbReference>
<dbReference type="Proteomes" id="UP001556631">
    <property type="component" value="Unassembled WGS sequence"/>
</dbReference>
<evidence type="ECO:0000313" key="1">
    <source>
        <dbReference type="EMBL" id="MEX0427772.1"/>
    </source>
</evidence>
<dbReference type="SMART" id="SM01236">
    <property type="entry name" value="Haem_oxygenase_2"/>
    <property type="match status" value="1"/>
</dbReference>